<keyword evidence="2" id="KW-1185">Reference proteome</keyword>
<reference evidence="2" key="1">
    <citation type="submission" date="2023-07" db="EMBL/GenBank/DDBJ databases">
        <title>30 novel species of actinomycetes from the DSMZ collection.</title>
        <authorList>
            <person name="Nouioui I."/>
        </authorList>
    </citation>
    <scope>NUCLEOTIDE SEQUENCE [LARGE SCALE GENOMIC DNA]</scope>
    <source>
        <strain evidence="2">DSM 44918</strain>
    </source>
</reference>
<sequence>MPLRIPSAPATAEQSVRTALHPGTARTPVPAHLLGEPPRLVLPLPLHRLTPVSSLTEPPRAGLTGWRFLLERDGRTVGAAETAFTADGWEFSHFLEGPFIASTERAVRLAEALPTPYQPRLLSIPELYMLTLWLHADLEAEPTAGDPLPDDLLVPLAPAPPGIAADRPVRTDALLPLVTSRVAPLGLAS</sequence>
<evidence type="ECO:0000313" key="1">
    <source>
        <dbReference type="EMBL" id="MDT0316833.1"/>
    </source>
</evidence>
<dbReference type="EMBL" id="JAVREM010000001">
    <property type="protein sequence ID" value="MDT0316833.1"/>
    <property type="molecule type" value="Genomic_DNA"/>
</dbReference>
<dbReference type="RefSeq" id="WP_311594563.1">
    <property type="nucleotide sequence ID" value="NZ_JAVREM010000001.1"/>
</dbReference>
<protein>
    <recommendedName>
        <fullName evidence="3">Secreted protein</fullName>
    </recommendedName>
</protein>
<name>A0ABU2LHX4_9ACTN</name>
<accession>A0ABU2LHX4</accession>
<proteinExistence type="predicted"/>
<evidence type="ECO:0000313" key="2">
    <source>
        <dbReference type="Proteomes" id="UP001183420"/>
    </source>
</evidence>
<gene>
    <name evidence="1" type="ORF">RNC47_00620</name>
</gene>
<organism evidence="1 2">
    <name type="scientific">Streptomyces millisiae</name>
    <dbReference type="NCBI Taxonomy" id="3075542"/>
    <lineage>
        <taxon>Bacteria</taxon>
        <taxon>Bacillati</taxon>
        <taxon>Actinomycetota</taxon>
        <taxon>Actinomycetes</taxon>
        <taxon>Kitasatosporales</taxon>
        <taxon>Streptomycetaceae</taxon>
        <taxon>Streptomyces</taxon>
    </lineage>
</organism>
<comment type="caution">
    <text evidence="1">The sequence shown here is derived from an EMBL/GenBank/DDBJ whole genome shotgun (WGS) entry which is preliminary data.</text>
</comment>
<dbReference type="Proteomes" id="UP001183420">
    <property type="component" value="Unassembled WGS sequence"/>
</dbReference>
<evidence type="ECO:0008006" key="3">
    <source>
        <dbReference type="Google" id="ProtNLM"/>
    </source>
</evidence>